<organism evidence="2 3">
    <name type="scientific">Hermanssonia centrifuga</name>
    <dbReference type="NCBI Taxonomy" id="98765"/>
    <lineage>
        <taxon>Eukaryota</taxon>
        <taxon>Fungi</taxon>
        <taxon>Dikarya</taxon>
        <taxon>Basidiomycota</taxon>
        <taxon>Agaricomycotina</taxon>
        <taxon>Agaricomycetes</taxon>
        <taxon>Polyporales</taxon>
        <taxon>Meruliaceae</taxon>
        <taxon>Hermanssonia</taxon>
    </lineage>
</organism>
<proteinExistence type="predicted"/>
<dbReference type="PANTHER" id="PTHR43441:SF5">
    <property type="entry name" value="FAMILY ACETYLTRANSFERASE, PUTATIVE-RELATED"/>
    <property type="match status" value="1"/>
</dbReference>
<dbReference type="GO" id="GO:1990189">
    <property type="term" value="F:protein N-terminal-serine acetyltransferase activity"/>
    <property type="evidence" value="ECO:0007669"/>
    <property type="project" value="TreeGrafter"/>
</dbReference>
<evidence type="ECO:0000259" key="1">
    <source>
        <dbReference type="Pfam" id="PF13302"/>
    </source>
</evidence>
<dbReference type="Proteomes" id="UP000186601">
    <property type="component" value="Unassembled WGS sequence"/>
</dbReference>
<reference evidence="2 3" key="1">
    <citation type="submission" date="2018-02" db="EMBL/GenBank/DDBJ databases">
        <title>Genome sequence of the basidiomycete white-rot fungus Phlebia centrifuga.</title>
        <authorList>
            <person name="Granchi Z."/>
            <person name="Peng M."/>
            <person name="de Vries R.P."/>
            <person name="Hilden K."/>
            <person name="Makela M.R."/>
            <person name="Grigoriev I."/>
            <person name="Riley R."/>
        </authorList>
    </citation>
    <scope>NUCLEOTIDE SEQUENCE [LARGE SCALE GENOMIC DNA]</scope>
    <source>
        <strain evidence="2 3">FBCC195</strain>
    </source>
</reference>
<gene>
    <name evidence="2" type="ORF">PHLCEN_2v8138</name>
</gene>
<dbReference type="Pfam" id="PF13302">
    <property type="entry name" value="Acetyltransf_3"/>
    <property type="match status" value="1"/>
</dbReference>
<dbReference type="EMBL" id="MLYV02000825">
    <property type="protein sequence ID" value="PSR76914.1"/>
    <property type="molecule type" value="Genomic_DNA"/>
</dbReference>
<dbReference type="PANTHER" id="PTHR43441">
    <property type="entry name" value="RIBOSOMAL-PROTEIN-SERINE ACETYLTRANSFERASE"/>
    <property type="match status" value="1"/>
</dbReference>
<dbReference type="OrthoDB" id="41238at2759"/>
<feature type="domain" description="N-acetyltransferase" evidence="1">
    <location>
        <begin position="8"/>
        <end position="132"/>
    </location>
</feature>
<keyword evidence="3" id="KW-1185">Reference proteome</keyword>
<sequence length="189" mass="21750">MFFEASKSYPEIYTWVPFGPFSTKDNFLQWVETRVRIDPAVTLFAVLDKTSPDGEEKIAGLIGLLNTSPENLSTEIGFVLTLPPFQRTHVTTHAVGILLFWCLDELGMRRVQWQANEDNEKSWMAAEKLGFTKEMVKRWERALPLPKVSIPARSDARNEWGGRHTVVLAICWDNWGTVKENLKSRMDRH</sequence>
<dbReference type="InterPro" id="IPR051908">
    <property type="entry name" value="Ribosomal_N-acetyltransferase"/>
</dbReference>
<dbReference type="STRING" id="98765.A0A2R6NV48"/>
<dbReference type="InterPro" id="IPR016181">
    <property type="entry name" value="Acyl_CoA_acyltransferase"/>
</dbReference>
<comment type="caution">
    <text evidence="2">The sequence shown here is derived from an EMBL/GenBank/DDBJ whole genome shotgun (WGS) entry which is preliminary data.</text>
</comment>
<accession>A0A2R6NV48</accession>
<dbReference type="Gene3D" id="3.40.630.30">
    <property type="match status" value="1"/>
</dbReference>
<evidence type="ECO:0000313" key="3">
    <source>
        <dbReference type="Proteomes" id="UP000186601"/>
    </source>
</evidence>
<dbReference type="AlphaFoldDB" id="A0A2R6NV48"/>
<protein>
    <recommendedName>
        <fullName evidence="1">N-acetyltransferase domain-containing protein</fullName>
    </recommendedName>
</protein>
<dbReference type="GO" id="GO:0008999">
    <property type="term" value="F:protein-N-terminal-alanine acetyltransferase activity"/>
    <property type="evidence" value="ECO:0007669"/>
    <property type="project" value="TreeGrafter"/>
</dbReference>
<dbReference type="SUPFAM" id="SSF55729">
    <property type="entry name" value="Acyl-CoA N-acyltransferases (Nat)"/>
    <property type="match status" value="1"/>
</dbReference>
<dbReference type="InterPro" id="IPR000182">
    <property type="entry name" value="GNAT_dom"/>
</dbReference>
<name>A0A2R6NV48_9APHY</name>
<evidence type="ECO:0000313" key="2">
    <source>
        <dbReference type="EMBL" id="PSR76914.1"/>
    </source>
</evidence>